<dbReference type="GO" id="GO:0031578">
    <property type="term" value="P:mitotic spindle orientation checkpoint signaling"/>
    <property type="evidence" value="ECO:0007669"/>
    <property type="project" value="TreeGrafter"/>
</dbReference>
<evidence type="ECO:0008006" key="5">
    <source>
        <dbReference type="Google" id="ProtNLM"/>
    </source>
</evidence>
<dbReference type="GO" id="GO:0005816">
    <property type="term" value="C:spindle pole body"/>
    <property type="evidence" value="ECO:0007669"/>
    <property type="project" value="TreeGrafter"/>
</dbReference>
<proteinExistence type="predicted"/>
<feature type="coiled-coil region" evidence="1">
    <location>
        <begin position="517"/>
        <end position="544"/>
    </location>
</feature>
<feature type="compositionally biased region" description="Polar residues" evidence="2">
    <location>
        <begin position="683"/>
        <end position="723"/>
    </location>
</feature>
<dbReference type="GO" id="GO:0051293">
    <property type="term" value="P:establishment of spindle localization"/>
    <property type="evidence" value="ECO:0007669"/>
    <property type="project" value="TreeGrafter"/>
</dbReference>
<evidence type="ECO:0000313" key="4">
    <source>
        <dbReference type="Proteomes" id="UP001310890"/>
    </source>
</evidence>
<feature type="region of interest" description="Disordered" evidence="2">
    <location>
        <begin position="812"/>
        <end position="954"/>
    </location>
</feature>
<comment type="caution">
    <text evidence="3">The sequence shown here is derived from an EMBL/GenBank/DDBJ whole genome shotgun (WGS) entry which is preliminary data.</text>
</comment>
<reference evidence="3" key="1">
    <citation type="submission" date="2023-08" db="EMBL/GenBank/DDBJ databases">
        <title>Black Yeasts Isolated from many extreme environments.</title>
        <authorList>
            <person name="Coleine C."/>
            <person name="Stajich J.E."/>
            <person name="Selbmann L."/>
        </authorList>
    </citation>
    <scope>NUCLEOTIDE SEQUENCE</scope>
    <source>
        <strain evidence="3">CCFEE 5401</strain>
    </source>
</reference>
<dbReference type="GO" id="GO:0030473">
    <property type="term" value="P:nuclear migration along microtubule"/>
    <property type="evidence" value="ECO:0007669"/>
    <property type="project" value="TreeGrafter"/>
</dbReference>
<evidence type="ECO:0000313" key="3">
    <source>
        <dbReference type="EMBL" id="KAK5114540.1"/>
    </source>
</evidence>
<organism evidence="3 4">
    <name type="scientific">Meristemomyces frigidus</name>
    <dbReference type="NCBI Taxonomy" id="1508187"/>
    <lineage>
        <taxon>Eukaryota</taxon>
        <taxon>Fungi</taxon>
        <taxon>Dikarya</taxon>
        <taxon>Ascomycota</taxon>
        <taxon>Pezizomycotina</taxon>
        <taxon>Dothideomycetes</taxon>
        <taxon>Dothideomycetidae</taxon>
        <taxon>Mycosphaerellales</taxon>
        <taxon>Teratosphaeriaceae</taxon>
        <taxon>Meristemomyces</taxon>
    </lineage>
</organism>
<dbReference type="Proteomes" id="UP001310890">
    <property type="component" value="Unassembled WGS sequence"/>
</dbReference>
<sequence>MAASHVPLHINTGVTTYRYATTTGDDFSPWAETISRCTLPYRPIAPRPELQLKWFEEQRLRRQRIERSSIGRIPEKQLAELETLQAQGKTVEVLRRGSIGPPVRVMPSSGGVRLDGSGPVLSEAETSMLESDVSSIISISTRMAASDTEEEADEDGLRDMQKYRMPDGGKTRLHLLTKEPLSPTARAVPRTPRKQSDNLGPTTPARPRSLVSFQGSPQVDNENVSDGDFVASNLSRAGSIYSLSRVSFNGQLSQLTNMRLPDADSLIKRIKSIPTATEAAKTLSEAAEQIRLWVSKAAEVLNGLNAEDDVEWAAAGGRDGIEDVDRAIGRFDKLVQVYVISIEQLQTRDDVVELSSEDLMQSMKQMEAIIVSWQKLKQMLNSIKEQVEIALEWEELWNTVLGEIALEMDGLNRLVFEMEERRHEGAEGMFSTKESIDISELETIIEERPGKGPATTNNRFSLPPFSPSSPIQHEHREESSLLALFARMQPLRASLDFLPMRLSVFQIRGNPLFPSACQDLDQRRHQLESQWNKLEADAESLRRELGEDRWVLVFRNAGRQAMKMCESISRSYAKLREAIDGGEQLSDFPSYSKRVENYEAKKLHYGPAIQRVLAIIDRGVLDRLTVNGEILRLQSDMKQRWAGLQADMRDMDMVLDDVTSECKSRQLRDSVSTVVSTERSVTGSLADTPGTSPASSVIGSSRKSSFQTPRPANSGSRQPSYTRAGTERPASRLCSSSIPRTAQSGHDIAMDWRDTASPSPSLTATRIQIGLEMPVSNKPRWTAGKTTSDKGFLPLSALEPSQYAKAPITPKTNYLRAGTRPSAPASAPARTTNIRTVSTPASLPRPPSAAQTSGRKSSLPVPTLLHSSPLARKSSSSTPPVRRPASRIASGRMSSLLPPLSDGEDADSESPSHHKTRPPSALAAAGRRSSMLLPPRAHSRVGDVSAPAGRPAWR</sequence>
<dbReference type="InterPro" id="IPR013889">
    <property type="entry name" value="Karyogamy_KAR9"/>
</dbReference>
<dbReference type="PANTHER" id="PTHR37271:SF1">
    <property type="entry name" value="KARYOGAMY PROTEIN KAR9"/>
    <property type="match status" value="1"/>
</dbReference>
<dbReference type="PANTHER" id="PTHR37271">
    <property type="entry name" value="KARYOGAMY PROTEIN KAR9"/>
    <property type="match status" value="1"/>
</dbReference>
<protein>
    <recommendedName>
        <fullName evidence="5">Karyogamy protein</fullName>
    </recommendedName>
</protein>
<keyword evidence="1" id="KW-0175">Coiled coil</keyword>
<feature type="region of interest" description="Disordered" evidence="2">
    <location>
        <begin position="667"/>
        <end position="739"/>
    </location>
</feature>
<name>A0AAN7TKU5_9PEZI</name>
<accession>A0AAN7TKU5</accession>
<gene>
    <name evidence="3" type="ORF">LTR62_002475</name>
</gene>
<dbReference type="EMBL" id="JAVRRL010000017">
    <property type="protein sequence ID" value="KAK5114540.1"/>
    <property type="molecule type" value="Genomic_DNA"/>
</dbReference>
<evidence type="ECO:0000256" key="1">
    <source>
        <dbReference type="SAM" id="Coils"/>
    </source>
</evidence>
<dbReference type="GO" id="GO:0005938">
    <property type="term" value="C:cell cortex"/>
    <property type="evidence" value="ECO:0007669"/>
    <property type="project" value="TreeGrafter"/>
</dbReference>
<dbReference type="Pfam" id="PF08580">
    <property type="entry name" value="KAR9"/>
    <property type="match status" value="1"/>
</dbReference>
<dbReference type="AlphaFoldDB" id="A0AAN7TKU5"/>
<feature type="compositionally biased region" description="Low complexity" evidence="2">
    <location>
        <begin position="816"/>
        <end position="832"/>
    </location>
</feature>
<feature type="region of interest" description="Disordered" evidence="2">
    <location>
        <begin position="175"/>
        <end position="210"/>
    </location>
</feature>
<evidence type="ECO:0000256" key="2">
    <source>
        <dbReference type="SAM" id="MobiDB-lite"/>
    </source>
</evidence>
<feature type="compositionally biased region" description="Low complexity" evidence="2">
    <location>
        <begin position="670"/>
        <end position="682"/>
    </location>
</feature>
<dbReference type="GO" id="GO:0043332">
    <property type="term" value="C:mating projection tip"/>
    <property type="evidence" value="ECO:0007669"/>
    <property type="project" value="TreeGrafter"/>
</dbReference>